<gene>
    <name evidence="2" type="ORF">H0A74_00415</name>
</gene>
<protein>
    <submittedName>
        <fullName evidence="2">Uncharacterized protein</fullName>
    </submittedName>
</protein>
<evidence type="ECO:0000313" key="2">
    <source>
        <dbReference type="EMBL" id="NYT52044.1"/>
    </source>
</evidence>
<keyword evidence="1" id="KW-0472">Membrane</keyword>
<dbReference type="EMBL" id="JACCHU010000001">
    <property type="protein sequence ID" value="NYT52044.1"/>
    <property type="molecule type" value="Genomic_DNA"/>
</dbReference>
<sequence>MIESKIISITLLLAVVIFSLFYLLTRNIQIPQNQSMPWQSFINSQGNTVVFNLTIGHSSLIDAMHLFGSEVEIAMFGSESKEQELEVFFSNTKVGGISTGVILNLIFDQKDTKYLNNNIKELRVMPSGIRKTTFNLMAKISMLDLKIKSLTFIPKVDLSKEIIINLFGEPSRVELVSQSLSYWYYLIKGVRIIIDDNNKEILEFYNGVV</sequence>
<reference evidence="2 3" key="1">
    <citation type="submission" date="2020-05" db="EMBL/GenBank/DDBJ databases">
        <title>Horizontal transmission and recombination maintain forever young bacterial symbiont genomes.</title>
        <authorList>
            <person name="Russell S.L."/>
            <person name="Pepper-Tunick E."/>
            <person name="Svedberg J."/>
            <person name="Byrne A."/>
            <person name="Ruelas Castillo J."/>
            <person name="Vollmers C."/>
            <person name="Beinart R.A."/>
            <person name="Corbett-Detig R."/>
        </authorList>
    </citation>
    <scope>NUCLEOTIDE SEQUENCE [LARGE SCALE GENOMIC DNA]</scope>
    <source>
        <strain evidence="2">Monterey_2004</strain>
    </source>
</reference>
<keyword evidence="1" id="KW-0812">Transmembrane</keyword>
<dbReference type="AlphaFoldDB" id="A0A853G127"/>
<comment type="caution">
    <text evidence="2">The sequence shown here is derived from an EMBL/GenBank/DDBJ whole genome shotgun (WGS) entry which is preliminary data.</text>
</comment>
<feature type="transmembrane region" description="Helical" evidence="1">
    <location>
        <begin position="6"/>
        <end position="24"/>
    </location>
</feature>
<dbReference type="Proteomes" id="UP000525329">
    <property type="component" value="Unassembled WGS sequence"/>
</dbReference>
<keyword evidence="1" id="KW-1133">Transmembrane helix</keyword>
<proteinExistence type="predicted"/>
<name>A0A853G127_9GAMM</name>
<evidence type="ECO:0000256" key="1">
    <source>
        <dbReference type="SAM" id="Phobius"/>
    </source>
</evidence>
<accession>A0A853G127</accession>
<organism evidence="2 3">
    <name type="scientific">Candidatus Vesicomyosocius endoextente</name>
    <dbReference type="NCBI Taxonomy" id="2738853"/>
    <lineage>
        <taxon>Bacteria</taxon>
        <taxon>Pseudomonadati</taxon>
        <taxon>Pseudomonadota</taxon>
        <taxon>Gammaproteobacteria</taxon>
        <taxon>Candidatus Pseudothioglobaceae</taxon>
        <taxon>Candidatus Vesicomyidisocius</taxon>
    </lineage>
</organism>
<evidence type="ECO:0000313" key="3">
    <source>
        <dbReference type="Proteomes" id="UP000525329"/>
    </source>
</evidence>